<dbReference type="Proteomes" id="UP000263642">
    <property type="component" value="Unassembled WGS sequence"/>
</dbReference>
<comment type="caution">
    <text evidence="2">The sequence shown here is derived from an EMBL/GenBank/DDBJ whole genome shotgun (WGS) entry which is preliminary data.</text>
</comment>
<dbReference type="AlphaFoldDB" id="A0A3D3RA69"/>
<gene>
    <name evidence="2" type="ORF">DIT97_23025</name>
</gene>
<protein>
    <recommendedName>
        <fullName evidence="4">Core-binding (CB) domain-containing protein</fullName>
    </recommendedName>
</protein>
<keyword evidence="1" id="KW-0238">DNA-binding</keyword>
<sequence length="59" mass="6778">MPVCHADADSFLQWLVGRKLAPTTVNKRIQVARSFFSKMKRRKLIEDNPFDGVGMLPIF</sequence>
<evidence type="ECO:0008006" key="4">
    <source>
        <dbReference type="Google" id="ProtNLM"/>
    </source>
</evidence>
<evidence type="ECO:0000313" key="3">
    <source>
        <dbReference type="Proteomes" id="UP000263642"/>
    </source>
</evidence>
<dbReference type="InterPro" id="IPR011010">
    <property type="entry name" value="DNA_brk_join_enz"/>
</dbReference>
<reference evidence="2 3" key="1">
    <citation type="journal article" date="2018" name="Nat. Biotechnol.">
        <title>A standardized bacterial taxonomy based on genome phylogeny substantially revises the tree of life.</title>
        <authorList>
            <person name="Parks D.H."/>
            <person name="Chuvochina M."/>
            <person name="Waite D.W."/>
            <person name="Rinke C."/>
            <person name="Skarshewski A."/>
            <person name="Chaumeil P.A."/>
            <person name="Hugenholtz P."/>
        </authorList>
    </citation>
    <scope>NUCLEOTIDE SEQUENCE [LARGE SCALE GENOMIC DNA]</scope>
    <source>
        <strain evidence="2">UBA9375</strain>
    </source>
</reference>
<evidence type="ECO:0000256" key="1">
    <source>
        <dbReference type="ARBA" id="ARBA00023125"/>
    </source>
</evidence>
<name>A0A3D3RA69_9PLAN</name>
<dbReference type="Gene3D" id="1.10.150.130">
    <property type="match status" value="1"/>
</dbReference>
<organism evidence="2 3">
    <name type="scientific">Gimesia maris</name>
    <dbReference type="NCBI Taxonomy" id="122"/>
    <lineage>
        <taxon>Bacteria</taxon>
        <taxon>Pseudomonadati</taxon>
        <taxon>Planctomycetota</taxon>
        <taxon>Planctomycetia</taxon>
        <taxon>Planctomycetales</taxon>
        <taxon>Planctomycetaceae</taxon>
        <taxon>Gimesia</taxon>
    </lineage>
</organism>
<dbReference type="InterPro" id="IPR010998">
    <property type="entry name" value="Integrase_recombinase_N"/>
</dbReference>
<dbReference type="EMBL" id="DQAY01000136">
    <property type="protein sequence ID" value="HCO25751.1"/>
    <property type="molecule type" value="Genomic_DNA"/>
</dbReference>
<evidence type="ECO:0000313" key="2">
    <source>
        <dbReference type="EMBL" id="HCO25751.1"/>
    </source>
</evidence>
<dbReference type="SUPFAM" id="SSF56349">
    <property type="entry name" value="DNA breaking-rejoining enzymes"/>
    <property type="match status" value="1"/>
</dbReference>
<accession>A0A3D3RA69</accession>
<proteinExistence type="predicted"/>
<dbReference type="GO" id="GO:0003677">
    <property type="term" value="F:DNA binding"/>
    <property type="evidence" value="ECO:0007669"/>
    <property type="project" value="UniProtKB-KW"/>
</dbReference>